<evidence type="ECO:0000313" key="18">
    <source>
        <dbReference type="Proteomes" id="UP000285712"/>
    </source>
</evidence>
<keyword evidence="16" id="KW-1185">Reference proteome</keyword>
<evidence type="ECO:0000313" key="4">
    <source>
        <dbReference type="EMBL" id="ETV87060.1"/>
    </source>
</evidence>
<evidence type="ECO:0000313" key="11">
    <source>
        <dbReference type="EMBL" id="RQM23461.1"/>
    </source>
</evidence>
<evidence type="ECO:0000313" key="16">
    <source>
        <dbReference type="Proteomes" id="UP000284702"/>
    </source>
</evidence>
<evidence type="ECO:0000313" key="6">
    <source>
        <dbReference type="EMBL" id="RHY10233.1"/>
    </source>
</evidence>
<evidence type="ECO:0000313" key="15">
    <source>
        <dbReference type="Proteomes" id="UP000266643"/>
    </source>
</evidence>
<dbReference type="Proteomes" id="UP000285430">
    <property type="component" value="Unassembled WGS sequence"/>
</dbReference>
<evidence type="ECO:0000256" key="1">
    <source>
        <dbReference type="ARBA" id="ARBA00007584"/>
    </source>
</evidence>
<dbReference type="EMBL" id="QUTG01002741">
    <property type="protein sequence ID" value="RHY94898.1"/>
    <property type="molecule type" value="Genomic_DNA"/>
</dbReference>
<evidence type="ECO:0008006" key="19">
    <source>
        <dbReference type="Google" id="ProtNLM"/>
    </source>
</evidence>
<feature type="coiled-coil region" evidence="3">
    <location>
        <begin position="130"/>
        <end position="164"/>
    </location>
</feature>
<dbReference type="EMBL" id="QUTH01006676">
    <property type="protein sequence ID" value="RHZ06512.1"/>
    <property type="molecule type" value="Genomic_DNA"/>
</dbReference>
<dbReference type="OrthoDB" id="2129069at2759"/>
<dbReference type="GeneID" id="20804063"/>
<accession>W4H502</accession>
<evidence type="ECO:0000256" key="3">
    <source>
        <dbReference type="SAM" id="Coils"/>
    </source>
</evidence>
<keyword evidence="2 3" id="KW-0175">Coiled coil</keyword>
<dbReference type="Proteomes" id="UP000265427">
    <property type="component" value="Unassembled WGS sequence"/>
</dbReference>
<dbReference type="Proteomes" id="UP000284702">
    <property type="component" value="Unassembled WGS sequence"/>
</dbReference>
<dbReference type="EMBL" id="KI913116">
    <property type="protein sequence ID" value="ETV87060.1"/>
    <property type="molecule type" value="Genomic_DNA"/>
</dbReference>
<dbReference type="Pfam" id="PF07047">
    <property type="entry name" value="OPA3"/>
    <property type="match status" value="1"/>
</dbReference>
<dbReference type="VEuPathDB" id="FungiDB:H257_02067"/>
<reference evidence="4" key="1">
    <citation type="submission" date="2013-12" db="EMBL/GenBank/DDBJ databases">
        <title>The Genome Sequence of Aphanomyces astaci APO3.</title>
        <authorList>
            <consortium name="The Broad Institute Genomics Platform"/>
            <person name="Russ C."/>
            <person name="Tyler B."/>
            <person name="van West P."/>
            <person name="Dieguez-Uribeondo J."/>
            <person name="Young S.K."/>
            <person name="Zeng Q."/>
            <person name="Gargeya S."/>
            <person name="Fitzgerald M."/>
            <person name="Abouelleil A."/>
            <person name="Alvarado L."/>
            <person name="Chapman S.B."/>
            <person name="Gainer-Dewar J."/>
            <person name="Goldberg J."/>
            <person name="Griggs A."/>
            <person name="Gujja S."/>
            <person name="Hansen M."/>
            <person name="Howarth C."/>
            <person name="Imamovic A."/>
            <person name="Ireland A."/>
            <person name="Larimer J."/>
            <person name="McCowan C."/>
            <person name="Murphy C."/>
            <person name="Pearson M."/>
            <person name="Poon T.W."/>
            <person name="Priest M."/>
            <person name="Roberts A."/>
            <person name="Saif S."/>
            <person name="Shea T."/>
            <person name="Sykes S."/>
            <person name="Wortman J."/>
            <person name="Nusbaum C."/>
            <person name="Birren B."/>
        </authorList>
    </citation>
    <scope>NUCLEOTIDE SEQUENCE [LARGE SCALE GENOMIC DNA]</scope>
    <source>
        <strain evidence="4">APO3</strain>
    </source>
</reference>
<dbReference type="AlphaFoldDB" id="W4H502"/>
<evidence type="ECO:0000313" key="13">
    <source>
        <dbReference type="Proteomes" id="UP000265716"/>
    </source>
</evidence>
<proteinExistence type="inferred from homology"/>
<dbReference type="Proteomes" id="UP000266239">
    <property type="component" value="Unassembled WGS sequence"/>
</dbReference>
<dbReference type="Proteomes" id="UP000265716">
    <property type="component" value="Unassembled WGS sequence"/>
</dbReference>
<comment type="similarity">
    <text evidence="1">Belongs to the OPA3 family.</text>
</comment>
<dbReference type="EMBL" id="QUTC01007479">
    <property type="protein sequence ID" value="RHY47571.1"/>
    <property type="molecule type" value="Genomic_DNA"/>
</dbReference>
<evidence type="ECO:0000313" key="10">
    <source>
        <dbReference type="EMBL" id="RHZ06512.1"/>
    </source>
</evidence>
<evidence type="ECO:0000313" key="14">
    <source>
        <dbReference type="Proteomes" id="UP000266239"/>
    </source>
</evidence>
<reference evidence="11 16" key="2">
    <citation type="submission" date="2018-07" db="EMBL/GenBank/DDBJ databases">
        <title>Annotation of Aphanomyces astaci genome assembly.</title>
        <authorList>
            <person name="Studholme D.J."/>
        </authorList>
    </citation>
    <scope>NUCLEOTIDE SEQUENCE [LARGE SCALE GENOMIC DNA]</scope>
    <source>
        <strain evidence="11">Pc</strain>
    </source>
</reference>
<dbReference type="GO" id="GO:0005739">
    <property type="term" value="C:mitochondrion"/>
    <property type="evidence" value="ECO:0007669"/>
    <property type="project" value="TreeGrafter"/>
</dbReference>
<dbReference type="EMBL" id="QUTD01003750">
    <property type="protein sequence ID" value="RHY71473.1"/>
    <property type="molecule type" value="Genomic_DNA"/>
</dbReference>
<dbReference type="EMBL" id="QUSZ01005890">
    <property type="protein sequence ID" value="RHY07831.1"/>
    <property type="molecule type" value="Genomic_DNA"/>
</dbReference>
<organism evidence="4">
    <name type="scientific">Aphanomyces astaci</name>
    <name type="common">Crayfish plague agent</name>
    <dbReference type="NCBI Taxonomy" id="112090"/>
    <lineage>
        <taxon>Eukaryota</taxon>
        <taxon>Sar</taxon>
        <taxon>Stramenopiles</taxon>
        <taxon>Oomycota</taxon>
        <taxon>Saprolegniomycetes</taxon>
        <taxon>Saprolegniales</taxon>
        <taxon>Verrucalvaceae</taxon>
        <taxon>Aphanomyces</taxon>
    </lineage>
</organism>
<dbReference type="EMBL" id="QUTA01006639">
    <property type="protein sequence ID" value="RHY10233.1"/>
    <property type="molecule type" value="Genomic_DNA"/>
</dbReference>
<dbReference type="PANTHER" id="PTHR12499:SF0">
    <property type="entry name" value="OPTIC ATROPHY 3 PROTEIN"/>
    <property type="match status" value="1"/>
</dbReference>
<dbReference type="GO" id="GO:0019216">
    <property type="term" value="P:regulation of lipid metabolic process"/>
    <property type="evidence" value="ECO:0007669"/>
    <property type="project" value="TreeGrafter"/>
</dbReference>
<protein>
    <recommendedName>
        <fullName evidence="19">OPA3-like protein</fullName>
    </recommendedName>
</protein>
<dbReference type="EMBL" id="MZMZ02002955">
    <property type="protein sequence ID" value="RQM23461.1"/>
    <property type="molecule type" value="Genomic_DNA"/>
</dbReference>
<dbReference type="PANTHER" id="PTHR12499">
    <property type="entry name" value="OPTIC ATROPHY 3 PROTEIN OPA3"/>
    <property type="match status" value="1"/>
</dbReference>
<evidence type="ECO:0000313" key="7">
    <source>
        <dbReference type="EMBL" id="RHY47571.1"/>
    </source>
</evidence>
<dbReference type="InterPro" id="IPR010754">
    <property type="entry name" value="OPA3-like"/>
</dbReference>
<name>W4H502_APHAT</name>
<evidence type="ECO:0000313" key="5">
    <source>
        <dbReference type="EMBL" id="RHY07831.1"/>
    </source>
</evidence>
<dbReference type="Proteomes" id="UP000266643">
    <property type="component" value="Unassembled WGS sequence"/>
</dbReference>
<reference evidence="12 13" key="3">
    <citation type="submission" date="2018-08" db="EMBL/GenBank/DDBJ databases">
        <title>Aphanomyces genome sequencing and annotation.</title>
        <authorList>
            <person name="Minardi D."/>
            <person name="Oidtmann B."/>
            <person name="Van Der Giezen M."/>
            <person name="Studholme D.J."/>
        </authorList>
    </citation>
    <scope>NUCLEOTIDE SEQUENCE [LARGE SCALE GENOMIC DNA]</scope>
    <source>
        <strain evidence="8 15">D2</strain>
        <strain evidence="10 17">Da</strain>
        <strain evidence="5 12">Kv</strain>
        <strain evidence="7 13">SA</strain>
        <strain evidence="9 18">Sv</strain>
        <strain evidence="6 14">Yx</strain>
    </source>
</reference>
<dbReference type="RefSeq" id="XP_009823859.1">
    <property type="nucleotide sequence ID" value="XM_009825557.1"/>
</dbReference>
<evidence type="ECO:0000313" key="9">
    <source>
        <dbReference type="EMBL" id="RHY94898.1"/>
    </source>
</evidence>
<sequence>MVAIPLFKVGGLLLRTLTKPVAKALKSHAKTHPWLSTVCNSVGQHQNRAMLKIQMSVQGQINTRSVQIKELPIDQAVEKGAEFLGEVLIFSVAVAVAAYEYDRSSKSSKEKERKANEREYQKQLDVDMRFRRLEHQMRAMDDQLTLLKTQLDSATAAIVRFEDERDLSIAQRQQSRWPRLSWSS</sequence>
<gene>
    <name evidence="11" type="ORF">B5M09_001657</name>
    <name evidence="6" type="ORF">DYB25_010370</name>
    <name evidence="8" type="ORF">DYB30_009298</name>
    <name evidence="9" type="ORF">DYB35_002494</name>
    <name evidence="5" type="ORF">DYB36_000569</name>
    <name evidence="10" type="ORF">DYB37_003286</name>
    <name evidence="7" type="ORF">DYB38_004992</name>
    <name evidence="4" type="ORF">H257_02067</name>
</gene>
<evidence type="ECO:0000313" key="17">
    <source>
        <dbReference type="Proteomes" id="UP000285430"/>
    </source>
</evidence>
<evidence type="ECO:0000313" key="12">
    <source>
        <dbReference type="Proteomes" id="UP000265427"/>
    </source>
</evidence>
<evidence type="ECO:0000313" key="8">
    <source>
        <dbReference type="EMBL" id="RHY71473.1"/>
    </source>
</evidence>
<evidence type="ECO:0000256" key="2">
    <source>
        <dbReference type="ARBA" id="ARBA00023054"/>
    </source>
</evidence>
<dbReference type="Proteomes" id="UP000285712">
    <property type="component" value="Unassembled WGS sequence"/>
</dbReference>